<dbReference type="Pfam" id="PF26294">
    <property type="entry name" value="SpaO_N"/>
    <property type="match status" value="1"/>
</dbReference>
<dbReference type="RefSeq" id="WP_150701038.1">
    <property type="nucleotide sequence ID" value="NZ_CABVIB010000003.1"/>
</dbReference>
<reference evidence="7 8" key="1">
    <citation type="submission" date="2019-09" db="EMBL/GenBank/DDBJ databases">
        <authorList>
            <person name="Chandra G."/>
            <person name="Truman W A."/>
        </authorList>
    </citation>
    <scope>NUCLEOTIDE SEQUENCE [LARGE SCALE GENOMIC DNA]</scope>
    <source>
        <strain evidence="7">PS712</strain>
    </source>
</reference>
<dbReference type="GO" id="GO:0009306">
    <property type="term" value="P:protein secretion"/>
    <property type="evidence" value="ECO:0007669"/>
    <property type="project" value="InterPro"/>
</dbReference>
<accession>A0A5E7ANB5</accession>
<feature type="domain" description="SpaO FliM/N C-terminal related" evidence="6">
    <location>
        <begin position="153"/>
        <end position="214"/>
    </location>
</feature>
<sequence>MSALKLRRVDPAAHACARAVRRWRDAGHGAGTACLQRLPGYLQFCARGEGGDWHGLIMASDWLHQSLPQLQSLLVVEPSMTSIANLFRAVHQPLLLTLDEFRYQTLTEVDFVQPQLLPTHAVPWLDTPRGRVWVTQMPRIRATREPFTPSSWLSDLPLHLALKLGVSHIDPTSRTRLNEGDVLRITQPSRHCFVAQRCIGVFSFTEEGLLMQPTDTDGQQPDAIDPAADVGLAALSVRLEFILATHDIDLATLSQIVDGQLIPLADDAAQHIEVRANGKPVARGELVQLGEQLGVELIEIYRSNSLETRDE</sequence>
<dbReference type="Gene3D" id="2.30.330.10">
    <property type="entry name" value="SpoA-like"/>
    <property type="match status" value="1"/>
</dbReference>
<dbReference type="EMBL" id="CABVIB010000003">
    <property type="protein sequence ID" value="VVN76103.1"/>
    <property type="molecule type" value="Genomic_DNA"/>
</dbReference>
<dbReference type="OrthoDB" id="7031612at2"/>
<dbReference type="InterPro" id="IPR003283">
    <property type="entry name" value="T3SS_OMP_SpaO"/>
</dbReference>
<name>A0A5E7ANB5_PSEFL</name>
<dbReference type="InterPro" id="IPR058805">
    <property type="entry name" value="SpaO_FliMN_C_rel"/>
</dbReference>
<dbReference type="Pfam" id="PF26304">
    <property type="entry name" value="FliMN_C_rel"/>
    <property type="match status" value="1"/>
</dbReference>
<dbReference type="InterPro" id="IPR036429">
    <property type="entry name" value="SpoA-like_sf"/>
</dbReference>
<evidence type="ECO:0000313" key="7">
    <source>
        <dbReference type="EMBL" id="VVN76103.1"/>
    </source>
</evidence>
<dbReference type="SUPFAM" id="SSF101801">
    <property type="entry name" value="Surface presentation of antigens (SPOA)"/>
    <property type="match status" value="1"/>
</dbReference>
<evidence type="ECO:0000259" key="4">
    <source>
        <dbReference type="Pfam" id="PF01052"/>
    </source>
</evidence>
<evidence type="ECO:0000256" key="1">
    <source>
        <dbReference type="ARBA" id="ARBA00009226"/>
    </source>
</evidence>
<dbReference type="Pfam" id="PF01052">
    <property type="entry name" value="FliMN_C"/>
    <property type="match status" value="1"/>
</dbReference>
<organism evidence="7 8">
    <name type="scientific">Pseudomonas fluorescens</name>
    <dbReference type="NCBI Taxonomy" id="294"/>
    <lineage>
        <taxon>Bacteria</taxon>
        <taxon>Pseudomonadati</taxon>
        <taxon>Pseudomonadota</taxon>
        <taxon>Gammaproteobacteria</taxon>
        <taxon>Pseudomonadales</taxon>
        <taxon>Pseudomonadaceae</taxon>
        <taxon>Pseudomonas</taxon>
    </lineage>
</organism>
<proteinExistence type="inferred from homology"/>
<keyword evidence="3" id="KW-0843">Virulence</keyword>
<feature type="domain" description="SpaO N-terminal" evidence="5">
    <location>
        <begin position="6"/>
        <end position="138"/>
    </location>
</feature>
<dbReference type="AlphaFoldDB" id="A0A5E7ANB5"/>
<dbReference type="GO" id="GO:0071978">
    <property type="term" value="P:bacterial-type flagellum-dependent swarming motility"/>
    <property type="evidence" value="ECO:0007669"/>
    <property type="project" value="TreeGrafter"/>
</dbReference>
<dbReference type="PANTHER" id="PTHR30034:SF5">
    <property type="entry name" value="SECRETION SYSTEM APPARATUS PROTEIN SSAQ"/>
    <property type="match status" value="1"/>
</dbReference>
<evidence type="ECO:0000259" key="6">
    <source>
        <dbReference type="Pfam" id="PF26304"/>
    </source>
</evidence>
<dbReference type="Proteomes" id="UP000326018">
    <property type="component" value="Unassembled WGS sequence"/>
</dbReference>
<evidence type="ECO:0000313" key="8">
    <source>
        <dbReference type="Proteomes" id="UP000326018"/>
    </source>
</evidence>
<dbReference type="PRINTS" id="PR01339">
    <property type="entry name" value="TYPE3OMOPROT"/>
</dbReference>
<dbReference type="InterPro" id="IPR058804">
    <property type="entry name" value="SpaO_N"/>
</dbReference>
<feature type="domain" description="Flagellar motor switch protein FliN-like C-terminal" evidence="4">
    <location>
        <begin position="234"/>
        <end position="300"/>
    </location>
</feature>
<evidence type="ECO:0000256" key="2">
    <source>
        <dbReference type="ARBA" id="ARBA00021925"/>
    </source>
</evidence>
<dbReference type="InterPro" id="IPR001543">
    <property type="entry name" value="FliN-like_C"/>
</dbReference>
<protein>
    <recommendedName>
        <fullName evidence="2">Surface presentation of antigens protein SpaO</fullName>
    </recommendedName>
</protein>
<comment type="similarity">
    <text evidence="1">Belongs to the FliN/MopA/SpaO family.</text>
</comment>
<evidence type="ECO:0000259" key="5">
    <source>
        <dbReference type="Pfam" id="PF26294"/>
    </source>
</evidence>
<evidence type="ECO:0000256" key="3">
    <source>
        <dbReference type="ARBA" id="ARBA00023026"/>
    </source>
</evidence>
<gene>
    <name evidence="7" type="ORF">PS712_00735</name>
</gene>
<dbReference type="GO" id="GO:0050918">
    <property type="term" value="P:positive chemotaxis"/>
    <property type="evidence" value="ECO:0007669"/>
    <property type="project" value="TreeGrafter"/>
</dbReference>
<dbReference type="PANTHER" id="PTHR30034">
    <property type="entry name" value="FLAGELLAR MOTOR SWITCH PROTEIN FLIM"/>
    <property type="match status" value="1"/>
</dbReference>